<dbReference type="SUPFAM" id="SSF52540">
    <property type="entry name" value="P-loop containing nucleoside triphosphate hydrolases"/>
    <property type="match status" value="1"/>
</dbReference>
<sequence>MKTNYRNIVISGDVGTGTTTLGKAVAEKLGWEFLSVGDFFRNYHKEHNIPLWDKLAIPEDIERKIDYEILNKLEKESHFVIDSHYSGWFARNLKDVYKVLLKANLEKQIERALNREHTHKETREDVIKRIELLNKKFKILYGADNYEDPKYYNLVIDTTKNTLEESLQIVLNSLE</sequence>
<dbReference type="Pfam" id="PF13189">
    <property type="entry name" value="Cytidylate_kin2"/>
    <property type="match status" value="1"/>
</dbReference>
<dbReference type="Proteomes" id="UP000177103">
    <property type="component" value="Unassembled WGS sequence"/>
</dbReference>
<accession>A0A1G1W5U9</accession>
<dbReference type="Gene3D" id="3.40.50.300">
    <property type="entry name" value="P-loop containing nucleotide triphosphate hydrolases"/>
    <property type="match status" value="1"/>
</dbReference>
<dbReference type="AlphaFoldDB" id="A0A1G1W5U9"/>
<gene>
    <name evidence="1" type="ORF">A2Y57_00200</name>
</gene>
<proteinExistence type="predicted"/>
<dbReference type="InterPro" id="IPR027417">
    <property type="entry name" value="P-loop_NTPase"/>
</dbReference>
<comment type="caution">
    <text evidence="1">The sequence shown here is derived from an EMBL/GenBank/DDBJ whole genome shotgun (WGS) entry which is preliminary data.</text>
</comment>
<evidence type="ECO:0000313" key="2">
    <source>
        <dbReference type="Proteomes" id="UP000177103"/>
    </source>
</evidence>
<organism evidence="1 2">
    <name type="scientific">Candidatus Woykebacteria bacterium RBG_13_40_7b</name>
    <dbReference type="NCBI Taxonomy" id="1802594"/>
    <lineage>
        <taxon>Bacteria</taxon>
        <taxon>Candidatus Woykeibacteriota</taxon>
    </lineage>
</organism>
<protein>
    <recommendedName>
        <fullName evidence="3">(d)CMP kinase</fullName>
    </recommendedName>
</protein>
<reference evidence="1 2" key="1">
    <citation type="journal article" date="2016" name="Nat. Commun.">
        <title>Thousands of microbial genomes shed light on interconnected biogeochemical processes in an aquifer system.</title>
        <authorList>
            <person name="Anantharaman K."/>
            <person name="Brown C.T."/>
            <person name="Hug L.A."/>
            <person name="Sharon I."/>
            <person name="Castelle C.J."/>
            <person name="Probst A.J."/>
            <person name="Thomas B.C."/>
            <person name="Singh A."/>
            <person name="Wilkins M.J."/>
            <person name="Karaoz U."/>
            <person name="Brodie E.L."/>
            <person name="Williams K.H."/>
            <person name="Hubbard S.S."/>
            <person name="Banfield J.F."/>
        </authorList>
    </citation>
    <scope>NUCLEOTIDE SEQUENCE [LARGE SCALE GENOMIC DNA]</scope>
</reference>
<dbReference type="EMBL" id="MHCQ01000048">
    <property type="protein sequence ID" value="OGY23072.1"/>
    <property type="molecule type" value="Genomic_DNA"/>
</dbReference>
<evidence type="ECO:0008006" key="3">
    <source>
        <dbReference type="Google" id="ProtNLM"/>
    </source>
</evidence>
<evidence type="ECO:0000313" key="1">
    <source>
        <dbReference type="EMBL" id="OGY23072.1"/>
    </source>
</evidence>
<name>A0A1G1W5U9_9BACT</name>